<dbReference type="InterPro" id="IPR013783">
    <property type="entry name" value="Ig-like_fold"/>
</dbReference>
<evidence type="ECO:0000313" key="3">
    <source>
        <dbReference type="Proteomes" id="UP000271925"/>
    </source>
</evidence>
<organism evidence="2 3">
    <name type="scientific">Larkinella rosea</name>
    <dbReference type="NCBI Taxonomy" id="2025312"/>
    <lineage>
        <taxon>Bacteria</taxon>
        <taxon>Pseudomonadati</taxon>
        <taxon>Bacteroidota</taxon>
        <taxon>Cytophagia</taxon>
        <taxon>Cytophagales</taxon>
        <taxon>Spirosomataceae</taxon>
        <taxon>Larkinella</taxon>
    </lineage>
</organism>
<keyword evidence="3" id="KW-1185">Reference proteome</keyword>
<dbReference type="InterPro" id="IPR026444">
    <property type="entry name" value="Secre_tail"/>
</dbReference>
<comment type="caution">
    <text evidence="2">The sequence shown here is derived from an EMBL/GenBank/DDBJ whole genome shotgun (WGS) entry which is preliminary data.</text>
</comment>
<dbReference type="Proteomes" id="UP000271925">
    <property type="component" value="Unassembled WGS sequence"/>
</dbReference>
<feature type="domain" description="Dystroglycan-type cadherin-like" evidence="1">
    <location>
        <begin position="192"/>
        <end position="282"/>
    </location>
</feature>
<dbReference type="GO" id="GO:0005509">
    <property type="term" value="F:calcium ion binding"/>
    <property type="evidence" value="ECO:0007669"/>
    <property type="project" value="InterPro"/>
</dbReference>
<protein>
    <submittedName>
        <fullName evidence="2">T9SS C-terminal target domain-containing protein</fullName>
    </submittedName>
</protein>
<dbReference type="SUPFAM" id="SSF49313">
    <property type="entry name" value="Cadherin-like"/>
    <property type="match status" value="1"/>
</dbReference>
<accession>A0A3P1BG08</accession>
<dbReference type="AlphaFoldDB" id="A0A3P1BG08"/>
<dbReference type="InterPro" id="IPR006644">
    <property type="entry name" value="Cadg"/>
</dbReference>
<evidence type="ECO:0000259" key="1">
    <source>
        <dbReference type="SMART" id="SM00736"/>
    </source>
</evidence>
<dbReference type="Gene3D" id="2.60.40.10">
    <property type="entry name" value="Immunoglobulins"/>
    <property type="match status" value="1"/>
</dbReference>
<dbReference type="EMBL" id="RQJO01000011">
    <property type="protein sequence ID" value="RRB00019.1"/>
    <property type="molecule type" value="Genomic_DNA"/>
</dbReference>
<dbReference type="GO" id="GO:0016020">
    <property type="term" value="C:membrane"/>
    <property type="evidence" value="ECO:0007669"/>
    <property type="project" value="InterPro"/>
</dbReference>
<dbReference type="SMART" id="SM00736">
    <property type="entry name" value="CADG"/>
    <property type="match status" value="1"/>
</dbReference>
<dbReference type="NCBIfam" id="TIGR04183">
    <property type="entry name" value="Por_Secre_tail"/>
    <property type="match status" value="1"/>
</dbReference>
<evidence type="ECO:0000313" key="2">
    <source>
        <dbReference type="EMBL" id="RRB00019.1"/>
    </source>
</evidence>
<dbReference type="Pfam" id="PF05345">
    <property type="entry name" value="He_PIG"/>
    <property type="match status" value="1"/>
</dbReference>
<proteinExistence type="predicted"/>
<dbReference type="InterPro" id="IPR015919">
    <property type="entry name" value="Cadherin-like_sf"/>
</dbReference>
<reference evidence="2 3" key="1">
    <citation type="submission" date="2018-11" db="EMBL/GenBank/DDBJ databases">
        <authorList>
            <person name="Zhou Z."/>
            <person name="Wang G."/>
        </authorList>
    </citation>
    <scope>NUCLEOTIDE SEQUENCE [LARGE SCALE GENOMIC DNA]</scope>
    <source>
        <strain evidence="2 3">KCTC52004</strain>
    </source>
</reference>
<gene>
    <name evidence="2" type="ORF">EHT25_25685</name>
</gene>
<name>A0A3P1BG08_9BACT</name>
<sequence length="483" mass="50755">MTSTTVSQGASDVILTADNCVGTLSWTGPGGSSGTGSIQVATTSPGTFSYLATCTVNGCISEATSVTVVVVAPPVTGSFDGFIYGADCATFRGWAWDRNKPNTAISIDILEGSTVIATLMASEFRQDLLDQGKGNGRHAFFWSIPENLKDGLPHSLSARVTGNPFVLKDSPKVLICQPNPGPGGNKPPQPPVPTVLIAPLVAQVGVPFSGTLVAFTDPEGGSLTYAVTGLPGGLSVEMPNRIISGTPTQPGTFVLTYQATDNQGATNSVSFQLTVNSAETTTVTGSFEGYLDKLDCGGIRGWVWDRNKPNTPLTVEFYTESSPGNITVLGSTFANTFRQDLKDAGKGNGAHAYNFTPPGSVTNGTLVLARVLGSSYLLKGSPKAYQCAGARWSAEPKSDFEIILLGNPIARDVVEIEIRGAEGEFLHIQVMDATGQLVRELRVPEPGAIERHQVSVARQASGILVLRVSTSTQTKTVKVLKTK</sequence>